<evidence type="ECO:0000313" key="2">
    <source>
        <dbReference type="EMBL" id="MBF1283940.1"/>
    </source>
</evidence>
<keyword evidence="1" id="KW-1133">Transmembrane helix</keyword>
<proteinExistence type="predicted"/>
<keyword evidence="1" id="KW-0472">Membrane</keyword>
<accession>A0A930DP21</accession>
<feature type="non-terminal residue" evidence="2">
    <location>
        <position position="183"/>
    </location>
</feature>
<evidence type="ECO:0000256" key="1">
    <source>
        <dbReference type="SAM" id="Phobius"/>
    </source>
</evidence>
<feature type="transmembrane region" description="Helical" evidence="1">
    <location>
        <begin position="12"/>
        <end position="34"/>
    </location>
</feature>
<dbReference type="InterPro" id="IPR011050">
    <property type="entry name" value="Pectin_lyase_fold/virulence"/>
</dbReference>
<dbReference type="EMBL" id="JABZRD010000303">
    <property type="protein sequence ID" value="MBF1283940.1"/>
    <property type="molecule type" value="Genomic_DNA"/>
</dbReference>
<name>A0A930DP21_9FIRM</name>
<keyword evidence="2" id="KW-0176">Collagen</keyword>
<dbReference type="Proteomes" id="UP000709351">
    <property type="component" value="Unassembled WGS sequence"/>
</dbReference>
<sequence>MKNSYARFLAKRVHRSIVSVFSFLFIMAMMMLLLPGNLQKVYAEEGSIYLNGEKGNNNNDGETEETAIKTFKKAQELAIDNPDISIIYVSGKTAVSGEITLEGTSAILKRAPGYGDYLLEVAKGEELTLQDITIDGGGENDNKTRKSLIYVNGTLNIEEGTILENNFATDPESTNVFGGAVYA</sequence>
<dbReference type="AlphaFoldDB" id="A0A930DP21"/>
<gene>
    <name evidence="2" type="ORF">HXM93_05345</name>
</gene>
<protein>
    <submittedName>
        <fullName evidence="2">Collagen-binding protein</fullName>
    </submittedName>
</protein>
<reference evidence="2" key="1">
    <citation type="submission" date="2020-04" db="EMBL/GenBank/DDBJ databases">
        <title>Deep metagenomics examines the oral microbiome during advanced dental caries in children, revealing novel taxa and co-occurrences with host molecules.</title>
        <authorList>
            <person name="Baker J.L."/>
            <person name="Morton J.T."/>
            <person name="Dinis M."/>
            <person name="Alvarez R."/>
            <person name="Tran N.C."/>
            <person name="Knight R."/>
            <person name="Edlund A."/>
        </authorList>
    </citation>
    <scope>NUCLEOTIDE SEQUENCE</scope>
    <source>
        <strain evidence="2">JCVI_24_bin.2</strain>
    </source>
</reference>
<dbReference type="SUPFAM" id="SSF51126">
    <property type="entry name" value="Pectin lyase-like"/>
    <property type="match status" value="1"/>
</dbReference>
<comment type="caution">
    <text evidence="2">The sequence shown here is derived from an EMBL/GenBank/DDBJ whole genome shotgun (WGS) entry which is preliminary data.</text>
</comment>
<organism evidence="2 3">
    <name type="scientific">Oribacterium parvum</name>
    <dbReference type="NCBI Taxonomy" id="1501329"/>
    <lineage>
        <taxon>Bacteria</taxon>
        <taxon>Bacillati</taxon>
        <taxon>Bacillota</taxon>
        <taxon>Clostridia</taxon>
        <taxon>Lachnospirales</taxon>
        <taxon>Lachnospiraceae</taxon>
        <taxon>Oribacterium</taxon>
    </lineage>
</organism>
<evidence type="ECO:0000313" key="3">
    <source>
        <dbReference type="Proteomes" id="UP000709351"/>
    </source>
</evidence>
<keyword evidence="1" id="KW-0812">Transmembrane</keyword>